<gene>
    <name evidence="1" type="ORF">BYL167_LOCUS38499</name>
</gene>
<dbReference type="Proteomes" id="UP000681967">
    <property type="component" value="Unassembled WGS sequence"/>
</dbReference>
<dbReference type="AlphaFoldDB" id="A0A8S2YQF9"/>
<evidence type="ECO:0000313" key="2">
    <source>
        <dbReference type="Proteomes" id="UP000681967"/>
    </source>
</evidence>
<dbReference type="SUPFAM" id="SSF63712">
    <property type="entry name" value="Nicotinic receptor ligand binding domain-like"/>
    <property type="match status" value="1"/>
</dbReference>
<dbReference type="GO" id="GO:0005230">
    <property type="term" value="F:extracellular ligand-gated monoatomic ion channel activity"/>
    <property type="evidence" value="ECO:0007669"/>
    <property type="project" value="InterPro"/>
</dbReference>
<sequence>MLPVKNVWIPDTMILNSADPSGYFTLSDYSYAGVYYIGDVY</sequence>
<proteinExistence type="predicted"/>
<organism evidence="1 2">
    <name type="scientific">Rotaria magnacalcarata</name>
    <dbReference type="NCBI Taxonomy" id="392030"/>
    <lineage>
        <taxon>Eukaryota</taxon>
        <taxon>Metazoa</taxon>
        <taxon>Spiralia</taxon>
        <taxon>Gnathifera</taxon>
        <taxon>Rotifera</taxon>
        <taxon>Eurotatoria</taxon>
        <taxon>Bdelloidea</taxon>
        <taxon>Philodinida</taxon>
        <taxon>Philodinidae</taxon>
        <taxon>Rotaria</taxon>
    </lineage>
</organism>
<evidence type="ECO:0008006" key="3">
    <source>
        <dbReference type="Google" id="ProtNLM"/>
    </source>
</evidence>
<name>A0A8S2YQF9_9BILA</name>
<dbReference type="EMBL" id="CAJOBH010090134">
    <property type="protein sequence ID" value="CAF4560811.1"/>
    <property type="molecule type" value="Genomic_DNA"/>
</dbReference>
<accession>A0A8S2YQF9</accession>
<comment type="caution">
    <text evidence="1">The sequence shown here is derived from an EMBL/GenBank/DDBJ whole genome shotgun (WGS) entry which is preliminary data.</text>
</comment>
<dbReference type="InterPro" id="IPR036734">
    <property type="entry name" value="Neur_chan_lig-bd_sf"/>
</dbReference>
<feature type="non-terminal residue" evidence="1">
    <location>
        <position position="41"/>
    </location>
</feature>
<protein>
    <recommendedName>
        <fullName evidence="3">Neurotransmitter-gated ion-channel ligand-binding domain-containing protein</fullName>
    </recommendedName>
</protein>
<reference evidence="1" key="1">
    <citation type="submission" date="2021-02" db="EMBL/GenBank/DDBJ databases">
        <authorList>
            <person name="Nowell W R."/>
        </authorList>
    </citation>
    <scope>NUCLEOTIDE SEQUENCE</scope>
</reference>
<evidence type="ECO:0000313" key="1">
    <source>
        <dbReference type="EMBL" id="CAF4560811.1"/>
    </source>
</evidence>
<dbReference type="GO" id="GO:0016020">
    <property type="term" value="C:membrane"/>
    <property type="evidence" value="ECO:0007669"/>
    <property type="project" value="InterPro"/>
</dbReference>